<dbReference type="Proteomes" id="UP000629098">
    <property type="component" value="Unassembled WGS sequence"/>
</dbReference>
<proteinExistence type="predicted"/>
<evidence type="ECO:0000313" key="2">
    <source>
        <dbReference type="EMBL" id="MBD2777424.1"/>
    </source>
</evidence>
<dbReference type="RefSeq" id="WP_190836492.1">
    <property type="nucleotide sequence ID" value="NZ_CAWPPI010000110.1"/>
</dbReference>
<keyword evidence="3" id="KW-1185">Reference proteome</keyword>
<comment type="caution">
    <text evidence="2">The sequence shown here is derived from an EMBL/GenBank/DDBJ whole genome shotgun (WGS) entry which is preliminary data.</text>
</comment>
<dbReference type="InterPro" id="IPR011058">
    <property type="entry name" value="Cyanovirin-N"/>
</dbReference>
<gene>
    <name evidence="2" type="ORF">ICL16_36595</name>
</gene>
<reference evidence="2" key="1">
    <citation type="submission" date="2020-09" db="EMBL/GenBank/DDBJ databases">
        <title>Iningainema tapete sp. nov. (Scytonemataceae, Cyanobacteria) from greenhouses in central Florida (USA) produces two types of nodularin with biosynthetic potential for microcystin-LR and anabaenopeptins.</title>
        <authorList>
            <person name="Berthold D.E."/>
            <person name="Lefler F.W."/>
            <person name="Huang I.-S."/>
            <person name="Abdulla H."/>
            <person name="Zimba P.V."/>
            <person name="Laughinghouse H.D. IV."/>
        </authorList>
    </citation>
    <scope>NUCLEOTIDE SEQUENCE</scope>
    <source>
        <strain evidence="2">BLCCT55</strain>
    </source>
</reference>
<dbReference type="EMBL" id="JACXAE010000110">
    <property type="protein sequence ID" value="MBD2777424.1"/>
    <property type="molecule type" value="Genomic_DNA"/>
</dbReference>
<protein>
    <recommendedName>
        <fullName evidence="1">Cyanovirin-N domain-containing protein</fullName>
    </recommendedName>
</protein>
<name>A0A8J6XSA6_9CYAN</name>
<evidence type="ECO:0000259" key="1">
    <source>
        <dbReference type="Pfam" id="PF08881"/>
    </source>
</evidence>
<dbReference type="AlphaFoldDB" id="A0A8J6XSA6"/>
<accession>A0A8J6XSA6</accession>
<feature type="domain" description="Cyanovirin-N" evidence="1">
    <location>
        <begin position="14"/>
        <end position="57"/>
    </location>
</feature>
<dbReference type="SUPFAM" id="SSF51322">
    <property type="entry name" value="Cyanovirin-N"/>
    <property type="match status" value="1"/>
</dbReference>
<sequence>MNTAEAQEAIASDYHWSCRNIEVDGDVLSASCRTRNGQFRQSSIRILGIYNLNGKLSY</sequence>
<dbReference type="Gene3D" id="2.30.60.10">
    <property type="entry name" value="Cyanovirin-N"/>
    <property type="match status" value="1"/>
</dbReference>
<dbReference type="Pfam" id="PF08881">
    <property type="entry name" value="CVNH"/>
    <property type="match status" value="1"/>
</dbReference>
<organism evidence="2 3">
    <name type="scientific">Iningainema tapete BLCC-T55</name>
    <dbReference type="NCBI Taxonomy" id="2748662"/>
    <lineage>
        <taxon>Bacteria</taxon>
        <taxon>Bacillati</taxon>
        <taxon>Cyanobacteriota</taxon>
        <taxon>Cyanophyceae</taxon>
        <taxon>Nostocales</taxon>
        <taxon>Scytonemataceae</taxon>
        <taxon>Iningainema tapete</taxon>
    </lineage>
</organism>
<dbReference type="InterPro" id="IPR036673">
    <property type="entry name" value="Cyanovirin-N_sf"/>
</dbReference>
<evidence type="ECO:0000313" key="3">
    <source>
        <dbReference type="Proteomes" id="UP000629098"/>
    </source>
</evidence>